<dbReference type="Proteomes" id="UP001302321">
    <property type="component" value="Unassembled WGS sequence"/>
</dbReference>
<feature type="transmembrane region" description="Helical" evidence="1">
    <location>
        <begin position="219"/>
        <end position="240"/>
    </location>
</feature>
<evidence type="ECO:0000313" key="3">
    <source>
        <dbReference type="Proteomes" id="UP001302321"/>
    </source>
</evidence>
<feature type="transmembrane region" description="Helical" evidence="1">
    <location>
        <begin position="322"/>
        <end position="344"/>
    </location>
</feature>
<keyword evidence="1" id="KW-0812">Transmembrane</keyword>
<keyword evidence="3" id="KW-1185">Reference proteome</keyword>
<sequence length="431" mass="47049">MAGLSVPSWCILLVISIYITPIAAWGSTNTNQFRDWYPQYGHIFEALKQKYCMTEYQNYLTGNKTAFERDVLGGGGKHTVLTQPVIKCILSHTSEYVKNGMTAAQVLLGVMPTVLSVMGASTEEMSMLANVARRPILALMLAAGSPSVYFSRAFEYHDSAQILQDHPNRLPQWRPKMWYSKLLISLAEYTVAAAAIANIATLNWDIGTKTVCAVWTDGIIGPTVWALLGLVVHVFGTIGLRLRICGWRGPGNQVLDAARRKEESVNAAGVRGTLHIRETLVLAGEWVAGIPRRALSLLRTEPMPSASAGFEVRIVTFQESKLFLVAAWAGSMATVFHIIFGTLIFASTTFIGIEDALSIVGRYIGSVSVCRIILMYELAGLRESFASVVPLSSGSNKLVVVSTLTPNLSRDSGDDQMVKQRVRTTAVSSQV</sequence>
<gene>
    <name evidence="2" type="ORF">QBC36DRAFT_322163</name>
</gene>
<dbReference type="AlphaFoldDB" id="A0AAN6WD15"/>
<keyword evidence="1" id="KW-0472">Membrane</keyword>
<feature type="transmembrane region" description="Helical" evidence="1">
    <location>
        <begin position="6"/>
        <end position="26"/>
    </location>
</feature>
<keyword evidence="1" id="KW-1133">Transmembrane helix</keyword>
<organism evidence="2 3">
    <name type="scientific">Triangularia setosa</name>
    <dbReference type="NCBI Taxonomy" id="2587417"/>
    <lineage>
        <taxon>Eukaryota</taxon>
        <taxon>Fungi</taxon>
        <taxon>Dikarya</taxon>
        <taxon>Ascomycota</taxon>
        <taxon>Pezizomycotina</taxon>
        <taxon>Sordariomycetes</taxon>
        <taxon>Sordariomycetidae</taxon>
        <taxon>Sordariales</taxon>
        <taxon>Podosporaceae</taxon>
        <taxon>Triangularia</taxon>
    </lineage>
</organism>
<name>A0AAN6WD15_9PEZI</name>
<accession>A0AAN6WD15</accession>
<feature type="transmembrane region" description="Helical" evidence="1">
    <location>
        <begin position="178"/>
        <end position="199"/>
    </location>
</feature>
<dbReference type="EMBL" id="MU866113">
    <property type="protein sequence ID" value="KAK4179625.1"/>
    <property type="molecule type" value="Genomic_DNA"/>
</dbReference>
<reference evidence="2" key="1">
    <citation type="journal article" date="2023" name="Mol. Phylogenet. Evol.">
        <title>Genome-scale phylogeny and comparative genomics of the fungal order Sordariales.</title>
        <authorList>
            <person name="Hensen N."/>
            <person name="Bonometti L."/>
            <person name="Westerberg I."/>
            <person name="Brannstrom I.O."/>
            <person name="Guillou S."/>
            <person name="Cros-Aarteil S."/>
            <person name="Calhoun S."/>
            <person name="Haridas S."/>
            <person name="Kuo A."/>
            <person name="Mondo S."/>
            <person name="Pangilinan J."/>
            <person name="Riley R."/>
            <person name="LaButti K."/>
            <person name="Andreopoulos B."/>
            <person name="Lipzen A."/>
            <person name="Chen C."/>
            <person name="Yan M."/>
            <person name="Daum C."/>
            <person name="Ng V."/>
            <person name="Clum A."/>
            <person name="Steindorff A."/>
            <person name="Ohm R.A."/>
            <person name="Martin F."/>
            <person name="Silar P."/>
            <person name="Natvig D.O."/>
            <person name="Lalanne C."/>
            <person name="Gautier V."/>
            <person name="Ament-Velasquez S.L."/>
            <person name="Kruys A."/>
            <person name="Hutchinson M.I."/>
            <person name="Powell A.J."/>
            <person name="Barry K."/>
            <person name="Miller A.N."/>
            <person name="Grigoriev I.V."/>
            <person name="Debuchy R."/>
            <person name="Gladieux P."/>
            <person name="Hiltunen Thoren M."/>
            <person name="Johannesson H."/>
        </authorList>
    </citation>
    <scope>NUCLEOTIDE SEQUENCE</scope>
    <source>
        <strain evidence="2">CBS 892.96</strain>
    </source>
</reference>
<evidence type="ECO:0000313" key="2">
    <source>
        <dbReference type="EMBL" id="KAK4179625.1"/>
    </source>
</evidence>
<reference evidence="2" key="2">
    <citation type="submission" date="2023-05" db="EMBL/GenBank/DDBJ databases">
        <authorList>
            <consortium name="Lawrence Berkeley National Laboratory"/>
            <person name="Steindorff A."/>
            <person name="Hensen N."/>
            <person name="Bonometti L."/>
            <person name="Westerberg I."/>
            <person name="Brannstrom I.O."/>
            <person name="Guillou S."/>
            <person name="Cros-Aarteil S."/>
            <person name="Calhoun S."/>
            <person name="Haridas S."/>
            <person name="Kuo A."/>
            <person name="Mondo S."/>
            <person name="Pangilinan J."/>
            <person name="Riley R."/>
            <person name="Labutti K."/>
            <person name="Andreopoulos B."/>
            <person name="Lipzen A."/>
            <person name="Chen C."/>
            <person name="Yanf M."/>
            <person name="Daum C."/>
            <person name="Ng V."/>
            <person name="Clum A."/>
            <person name="Ohm R."/>
            <person name="Martin F."/>
            <person name="Silar P."/>
            <person name="Natvig D."/>
            <person name="Lalanne C."/>
            <person name="Gautier V."/>
            <person name="Ament-Velasquez S.L."/>
            <person name="Kruys A."/>
            <person name="Hutchinson M.I."/>
            <person name="Powell A.J."/>
            <person name="Barry K."/>
            <person name="Miller A.N."/>
            <person name="Grigoriev I.V."/>
            <person name="Debuchy R."/>
            <person name="Gladieux P."/>
            <person name="Thoren M.H."/>
            <person name="Johannesson H."/>
        </authorList>
    </citation>
    <scope>NUCLEOTIDE SEQUENCE</scope>
    <source>
        <strain evidence="2">CBS 892.96</strain>
    </source>
</reference>
<comment type="caution">
    <text evidence="2">The sequence shown here is derived from an EMBL/GenBank/DDBJ whole genome shotgun (WGS) entry which is preliminary data.</text>
</comment>
<protein>
    <submittedName>
        <fullName evidence="2">Uncharacterized protein</fullName>
    </submittedName>
</protein>
<proteinExistence type="predicted"/>
<evidence type="ECO:0000256" key="1">
    <source>
        <dbReference type="SAM" id="Phobius"/>
    </source>
</evidence>